<dbReference type="InterPro" id="IPR000835">
    <property type="entry name" value="HTH_MarR-typ"/>
</dbReference>
<dbReference type="EMBL" id="MPLS01000001">
    <property type="protein sequence ID" value="ORI98756.1"/>
    <property type="molecule type" value="Genomic_DNA"/>
</dbReference>
<sequence length="161" mass="18975">MEKQQQFEKIKQLLRDSHSEDDAEQQWFLKHARSEQSRDFIATQKRFTHSELQILSQLVVNGNVTTFKILQQTSNLSQGMLSRYVNHLAQLTLIEKFHPQDNKKEISLRLTNLGEELGRLHLELHQRISTNEQKILEEYTEQEINTMLEVVSKLIAARQHI</sequence>
<reference evidence="5 6" key="1">
    <citation type="journal article" date="2017" name="Front. Microbiol.">
        <title>Genomic Characterization of Dairy Associated Leuconostoc Species and Diversity of Leuconostocs in Undefined Mixed Mesophilic Starter Cultures.</title>
        <authorList>
            <person name="Frantzen C.A."/>
            <person name="Kot W."/>
            <person name="Pedersen T.B."/>
            <person name="Ardo Y.M."/>
            <person name="Broadbent J.R."/>
            <person name="Neve H."/>
            <person name="Hansen L.H."/>
            <person name="Dal Bello F."/>
            <person name="Ostlie H.M."/>
            <person name="Kleppen H.P."/>
            <person name="Vogensen F.K."/>
            <person name="Holo H."/>
        </authorList>
    </citation>
    <scope>NUCLEOTIDE SEQUENCE [LARGE SCALE GENOMIC DNA]</scope>
    <source>
        <strain evidence="5 6">LMGCF08</strain>
    </source>
</reference>
<gene>
    <name evidence="5" type="ORF">BMR96_00445</name>
</gene>
<dbReference type="GO" id="GO:0003700">
    <property type="term" value="F:DNA-binding transcription factor activity"/>
    <property type="evidence" value="ECO:0007669"/>
    <property type="project" value="InterPro"/>
</dbReference>
<dbReference type="SMART" id="SM00347">
    <property type="entry name" value="HTH_MARR"/>
    <property type="match status" value="1"/>
</dbReference>
<dbReference type="PROSITE" id="PS50995">
    <property type="entry name" value="HTH_MARR_2"/>
    <property type="match status" value="1"/>
</dbReference>
<dbReference type="Proteomes" id="UP000192288">
    <property type="component" value="Unassembled WGS sequence"/>
</dbReference>
<proteinExistence type="predicted"/>
<dbReference type="RefSeq" id="WP_004910159.1">
    <property type="nucleotide sequence ID" value="NZ_MPLS01000001.1"/>
</dbReference>
<feature type="domain" description="HTH marR-type" evidence="4">
    <location>
        <begin position="3"/>
        <end position="156"/>
    </location>
</feature>
<evidence type="ECO:0000313" key="5">
    <source>
        <dbReference type="EMBL" id="ORI98756.1"/>
    </source>
</evidence>
<evidence type="ECO:0000256" key="3">
    <source>
        <dbReference type="ARBA" id="ARBA00023163"/>
    </source>
</evidence>
<dbReference type="GO" id="GO:0003677">
    <property type="term" value="F:DNA binding"/>
    <property type="evidence" value="ECO:0007669"/>
    <property type="project" value="UniProtKB-KW"/>
</dbReference>
<organism evidence="5 6">
    <name type="scientific">Leuconostoc pseudomesenteroides</name>
    <dbReference type="NCBI Taxonomy" id="33968"/>
    <lineage>
        <taxon>Bacteria</taxon>
        <taxon>Bacillati</taxon>
        <taxon>Bacillota</taxon>
        <taxon>Bacilli</taxon>
        <taxon>Lactobacillales</taxon>
        <taxon>Lactobacillaceae</taxon>
        <taxon>Leuconostoc</taxon>
    </lineage>
</organism>
<name>A0A1X0VGP8_LEUPS</name>
<protein>
    <submittedName>
        <fullName evidence="5">MarR family transcriptional regulator</fullName>
    </submittedName>
</protein>
<evidence type="ECO:0000256" key="1">
    <source>
        <dbReference type="ARBA" id="ARBA00023015"/>
    </source>
</evidence>
<dbReference type="SUPFAM" id="SSF46785">
    <property type="entry name" value="Winged helix' DNA-binding domain"/>
    <property type="match status" value="1"/>
</dbReference>
<dbReference type="AlphaFoldDB" id="A0A1X0VGP8"/>
<dbReference type="InterPro" id="IPR052067">
    <property type="entry name" value="Metal_resp_HTH_trans_reg"/>
</dbReference>
<evidence type="ECO:0000259" key="4">
    <source>
        <dbReference type="PROSITE" id="PS50995"/>
    </source>
</evidence>
<keyword evidence="1" id="KW-0805">Transcription regulation</keyword>
<dbReference type="PANTHER" id="PTHR35790:SF4">
    <property type="entry name" value="HTH-TYPE TRANSCRIPTIONAL REGULATOR PCHR"/>
    <property type="match status" value="1"/>
</dbReference>
<dbReference type="InterPro" id="IPR036388">
    <property type="entry name" value="WH-like_DNA-bd_sf"/>
</dbReference>
<accession>A0A1X0VGP8</accession>
<dbReference type="Gene3D" id="1.10.10.10">
    <property type="entry name" value="Winged helix-like DNA-binding domain superfamily/Winged helix DNA-binding domain"/>
    <property type="match status" value="1"/>
</dbReference>
<dbReference type="InterPro" id="IPR036390">
    <property type="entry name" value="WH_DNA-bd_sf"/>
</dbReference>
<keyword evidence="2" id="KW-0238">DNA-binding</keyword>
<evidence type="ECO:0000256" key="2">
    <source>
        <dbReference type="ARBA" id="ARBA00023125"/>
    </source>
</evidence>
<dbReference type="PANTHER" id="PTHR35790">
    <property type="entry name" value="HTH-TYPE TRANSCRIPTIONAL REGULATOR PCHR"/>
    <property type="match status" value="1"/>
</dbReference>
<dbReference type="eggNOG" id="COG1846">
    <property type="taxonomic scope" value="Bacteria"/>
</dbReference>
<evidence type="ECO:0000313" key="6">
    <source>
        <dbReference type="Proteomes" id="UP000192288"/>
    </source>
</evidence>
<keyword evidence="3" id="KW-0804">Transcription</keyword>
<comment type="caution">
    <text evidence="5">The sequence shown here is derived from an EMBL/GenBank/DDBJ whole genome shotgun (WGS) entry which is preliminary data.</text>
</comment>